<gene>
    <name evidence="8" type="ORF">WMO64_02145</name>
</gene>
<name>A0ABV1E4N2_9FIRM</name>
<evidence type="ECO:0000256" key="5">
    <source>
        <dbReference type="ARBA" id="ARBA00023136"/>
    </source>
</evidence>
<accession>A0ABV1E4N2</accession>
<dbReference type="RefSeq" id="WP_349230845.1">
    <property type="nucleotide sequence ID" value="NZ_JBBMFK010000002.1"/>
</dbReference>
<feature type="transmembrane region" description="Helical" evidence="6">
    <location>
        <begin position="689"/>
        <end position="707"/>
    </location>
</feature>
<keyword evidence="4 6" id="KW-1133">Transmembrane helix</keyword>
<evidence type="ECO:0000256" key="4">
    <source>
        <dbReference type="ARBA" id="ARBA00022989"/>
    </source>
</evidence>
<evidence type="ECO:0000259" key="7">
    <source>
        <dbReference type="Pfam" id="PF03176"/>
    </source>
</evidence>
<dbReference type="Proteomes" id="UP001464378">
    <property type="component" value="Unassembled WGS sequence"/>
</dbReference>
<feature type="transmembrane region" description="Helical" evidence="6">
    <location>
        <begin position="192"/>
        <end position="213"/>
    </location>
</feature>
<evidence type="ECO:0000313" key="8">
    <source>
        <dbReference type="EMBL" id="MEQ2442265.1"/>
    </source>
</evidence>
<evidence type="ECO:0000256" key="2">
    <source>
        <dbReference type="ARBA" id="ARBA00022475"/>
    </source>
</evidence>
<feature type="transmembrane region" description="Helical" evidence="6">
    <location>
        <begin position="727"/>
        <end position="748"/>
    </location>
</feature>
<dbReference type="Gene3D" id="1.20.1640.10">
    <property type="entry name" value="Multidrug efflux transporter AcrB transmembrane domain"/>
    <property type="match status" value="2"/>
</dbReference>
<dbReference type="EMBL" id="JBBMFK010000002">
    <property type="protein sequence ID" value="MEQ2442265.1"/>
    <property type="molecule type" value="Genomic_DNA"/>
</dbReference>
<dbReference type="Pfam" id="PF03176">
    <property type="entry name" value="MMPL"/>
    <property type="match status" value="2"/>
</dbReference>
<evidence type="ECO:0000256" key="6">
    <source>
        <dbReference type="SAM" id="Phobius"/>
    </source>
</evidence>
<feature type="transmembrane region" description="Helical" evidence="6">
    <location>
        <begin position="24"/>
        <end position="45"/>
    </location>
</feature>
<dbReference type="PANTHER" id="PTHR33406">
    <property type="entry name" value="MEMBRANE PROTEIN MJ1562-RELATED"/>
    <property type="match status" value="1"/>
</dbReference>
<evidence type="ECO:0000256" key="3">
    <source>
        <dbReference type="ARBA" id="ARBA00022692"/>
    </source>
</evidence>
<comment type="caution">
    <text evidence="8">The sequence shown here is derived from an EMBL/GenBank/DDBJ whole genome shotgun (WGS) entry which is preliminary data.</text>
</comment>
<keyword evidence="5 6" id="KW-0472">Membrane</keyword>
<dbReference type="PANTHER" id="PTHR33406:SF13">
    <property type="entry name" value="MEMBRANE PROTEIN YDFJ"/>
    <property type="match status" value="1"/>
</dbReference>
<protein>
    <submittedName>
        <fullName evidence="8">MMPL family transporter</fullName>
    </submittedName>
</protein>
<keyword evidence="2" id="KW-1003">Cell membrane</keyword>
<feature type="domain" description="Membrane transport protein MMPL" evidence="7">
    <location>
        <begin position="513"/>
        <end position="743"/>
    </location>
</feature>
<feature type="transmembrane region" description="Helical" evidence="6">
    <location>
        <begin position="167"/>
        <end position="185"/>
    </location>
</feature>
<feature type="transmembrane region" description="Helical" evidence="6">
    <location>
        <begin position="341"/>
        <end position="362"/>
    </location>
</feature>
<sequence>MSSEKKTVSTMDKIAGFIVDKRKAFYLVFLAAVIFCGASINKVVINNDITSYLPADTETRRGLTLMDEEFTTLASANVMVSNITYDHACQLSDQLSRIEGVDSVTFDDSEDHYRDASALFNVSFDGEDGAPAVTQATQAVQDALAGYDSYITTSAGQYDSATLMKEMSYILLIAAVVIVAVLLFTSKSYLEVVVFLIVFVVSAILNMGTNYWFGSISFITNAIAVVLQLALAIDYAIIFCHRYMEERDNGLSARDADVTALSKAIVEISSSSLTTISGLVALMLMQLRIGLDMGLVLSKGIICSMLTVFLLMPGLLMLFNRGIERTRHKNFVPRISLWGKAVVKTRFVLPVIFAVIVVCGIYCSNRCDYVFSTNSTNSGNKPAYRIAMDKMDETFGYNNTIAVLVPRGDYDREGAVLRRIQALPGVKSALGLANIEVEEGRMLTDKTSPRQFAELAGVDIELARLLYQAYGLSVEEYGAIFQDPDSYSVPLLDVFQFLLEQKDKGVVNLSGDQAAKVEELQDTLDAGLSQLQGEHWSRLVFTADLPEESEETYALLDQMRSIAAEYYGDNVVLVGNSTNARDLSDSFSGDNMKISVLTVLFVMVILLFTFKSAGLPVLLVLTIQGSIWINFSFPYLTHTNLFFLSYLIVSAIQMGATIDYAIVITNRYLELKQFMGRREAVIESLNQSFPTVFTSGTIMTVAGFLIGKLSTDSIISSIGTTLGRGTLTSIILVMTVLPQFLLLGDALIERTAITLTRNRKQRFNNGVVRLDGHIRGHVSGFVDGEIKGVIRGSVDALIESKYQEREVYDDETEHQ</sequence>
<reference evidence="8 9" key="1">
    <citation type="submission" date="2024-03" db="EMBL/GenBank/DDBJ databases">
        <title>Human intestinal bacterial collection.</title>
        <authorList>
            <person name="Pauvert C."/>
            <person name="Hitch T.C.A."/>
            <person name="Clavel T."/>
        </authorList>
    </citation>
    <scope>NUCLEOTIDE SEQUENCE [LARGE SCALE GENOMIC DNA]</scope>
    <source>
        <strain evidence="8 9">CLA-AP-H29</strain>
    </source>
</reference>
<feature type="transmembrane region" description="Helical" evidence="6">
    <location>
        <begin position="643"/>
        <end position="669"/>
    </location>
</feature>
<evidence type="ECO:0000256" key="1">
    <source>
        <dbReference type="ARBA" id="ARBA00004651"/>
    </source>
</evidence>
<feature type="transmembrane region" description="Helical" evidence="6">
    <location>
        <begin position="296"/>
        <end position="320"/>
    </location>
</feature>
<keyword evidence="9" id="KW-1185">Reference proteome</keyword>
<feature type="transmembrane region" description="Helical" evidence="6">
    <location>
        <begin position="219"/>
        <end position="243"/>
    </location>
</feature>
<comment type="subcellular location">
    <subcellularLocation>
        <location evidence="1">Cell membrane</location>
        <topology evidence="1">Multi-pass membrane protein</topology>
    </subcellularLocation>
</comment>
<dbReference type="SUPFAM" id="SSF82866">
    <property type="entry name" value="Multidrug efflux transporter AcrB transmembrane domain"/>
    <property type="match status" value="2"/>
</dbReference>
<feature type="domain" description="Membrane transport protein MMPL" evidence="7">
    <location>
        <begin position="118"/>
        <end position="338"/>
    </location>
</feature>
<evidence type="ECO:0000313" key="9">
    <source>
        <dbReference type="Proteomes" id="UP001464378"/>
    </source>
</evidence>
<organism evidence="8 9">
    <name type="scientific">Pseudoflavonifractor intestinihominis</name>
    <dbReference type="NCBI Taxonomy" id="3133171"/>
    <lineage>
        <taxon>Bacteria</taxon>
        <taxon>Bacillati</taxon>
        <taxon>Bacillota</taxon>
        <taxon>Clostridia</taxon>
        <taxon>Eubacteriales</taxon>
        <taxon>Oscillospiraceae</taxon>
        <taxon>Pseudoflavonifractor</taxon>
    </lineage>
</organism>
<proteinExistence type="predicted"/>
<dbReference type="InterPro" id="IPR004869">
    <property type="entry name" value="MMPL_dom"/>
</dbReference>
<keyword evidence="3 6" id="KW-0812">Transmembrane</keyword>
<dbReference type="InterPro" id="IPR050545">
    <property type="entry name" value="Mycobact_MmpL"/>
</dbReference>